<dbReference type="EMBL" id="JAIZAY010000011">
    <property type="protein sequence ID" value="KAJ8033862.1"/>
    <property type="molecule type" value="Genomic_DNA"/>
</dbReference>
<feature type="transmembrane region" description="Helical" evidence="7">
    <location>
        <begin position="324"/>
        <end position="350"/>
    </location>
</feature>
<evidence type="ECO:0000256" key="4">
    <source>
        <dbReference type="ARBA" id="ARBA00022989"/>
    </source>
</evidence>
<keyword evidence="10" id="KW-1185">Reference proteome</keyword>
<evidence type="ECO:0000313" key="10">
    <source>
        <dbReference type="Proteomes" id="UP001152320"/>
    </source>
</evidence>
<dbReference type="SUPFAM" id="SSF82866">
    <property type="entry name" value="Multidrug efflux transporter AcrB transmembrane domain"/>
    <property type="match status" value="2"/>
</dbReference>
<dbReference type="Gene3D" id="1.20.1640.10">
    <property type="entry name" value="Multidrug efflux transporter AcrB transmembrane domain"/>
    <property type="match status" value="2"/>
</dbReference>
<dbReference type="GO" id="GO:0016020">
    <property type="term" value="C:membrane"/>
    <property type="evidence" value="ECO:0007669"/>
    <property type="project" value="UniProtKB-SubCell"/>
</dbReference>
<evidence type="ECO:0000259" key="8">
    <source>
        <dbReference type="PROSITE" id="PS50156"/>
    </source>
</evidence>
<keyword evidence="6" id="KW-0325">Glycoprotein</keyword>
<comment type="similarity">
    <text evidence="2">Belongs to the patched family.</text>
</comment>
<dbReference type="PANTHER" id="PTHR10796:SF92">
    <property type="entry name" value="PATCHED-RELATED, ISOFORM A"/>
    <property type="match status" value="1"/>
</dbReference>
<gene>
    <name evidence="9" type="ORF">HOLleu_24230</name>
</gene>
<dbReference type="OrthoDB" id="6510177at2759"/>
<accession>A0A9Q1BW67</accession>
<evidence type="ECO:0000256" key="1">
    <source>
        <dbReference type="ARBA" id="ARBA00004141"/>
    </source>
</evidence>
<dbReference type="Pfam" id="PF02460">
    <property type="entry name" value="Patched"/>
    <property type="match status" value="1"/>
</dbReference>
<dbReference type="InterPro" id="IPR051697">
    <property type="entry name" value="Patched_domain-protein"/>
</dbReference>
<dbReference type="PANTHER" id="PTHR10796">
    <property type="entry name" value="PATCHED-RELATED"/>
    <property type="match status" value="1"/>
</dbReference>
<feature type="domain" description="SSD" evidence="8">
    <location>
        <begin position="293"/>
        <end position="450"/>
    </location>
</feature>
<proteinExistence type="inferred from homology"/>
<dbReference type="InterPro" id="IPR000731">
    <property type="entry name" value="SSD"/>
</dbReference>
<feature type="transmembrane region" description="Helical" evidence="7">
    <location>
        <begin position="779"/>
        <end position="805"/>
    </location>
</feature>
<evidence type="ECO:0000256" key="7">
    <source>
        <dbReference type="SAM" id="Phobius"/>
    </source>
</evidence>
<evidence type="ECO:0000313" key="9">
    <source>
        <dbReference type="EMBL" id="KAJ8033862.1"/>
    </source>
</evidence>
<reference evidence="9" key="1">
    <citation type="submission" date="2021-10" db="EMBL/GenBank/DDBJ databases">
        <title>Tropical sea cucumber genome reveals ecological adaptation and Cuvierian tubules defense mechanism.</title>
        <authorList>
            <person name="Chen T."/>
        </authorList>
    </citation>
    <scope>NUCLEOTIDE SEQUENCE</scope>
    <source>
        <strain evidence="9">Nanhai2018</strain>
        <tissue evidence="9">Muscle</tissue>
    </source>
</reference>
<evidence type="ECO:0000256" key="3">
    <source>
        <dbReference type="ARBA" id="ARBA00022692"/>
    </source>
</evidence>
<feature type="transmembrane region" description="Helical" evidence="7">
    <location>
        <begin position="55"/>
        <end position="77"/>
    </location>
</feature>
<feature type="transmembrane region" description="Helical" evidence="7">
    <location>
        <begin position="427"/>
        <end position="450"/>
    </location>
</feature>
<keyword evidence="5 7" id="KW-0472">Membrane</keyword>
<dbReference type="AlphaFoldDB" id="A0A9Q1BW67"/>
<feature type="transmembrane region" description="Helical" evidence="7">
    <location>
        <begin position="293"/>
        <end position="312"/>
    </location>
</feature>
<comment type="subcellular location">
    <subcellularLocation>
        <location evidence="1">Membrane</location>
        <topology evidence="1">Multi-pass membrane protein</topology>
    </subcellularLocation>
</comment>
<name>A0A9Q1BW67_HOLLE</name>
<comment type="caution">
    <text evidence="9">The sequence shown here is derived from an EMBL/GenBank/DDBJ whole genome shotgun (WGS) entry which is preliminary data.</text>
</comment>
<organism evidence="9 10">
    <name type="scientific">Holothuria leucospilota</name>
    <name type="common">Black long sea cucumber</name>
    <name type="synonym">Mertensiothuria leucospilota</name>
    <dbReference type="NCBI Taxonomy" id="206669"/>
    <lineage>
        <taxon>Eukaryota</taxon>
        <taxon>Metazoa</taxon>
        <taxon>Echinodermata</taxon>
        <taxon>Eleutherozoa</taxon>
        <taxon>Echinozoa</taxon>
        <taxon>Holothuroidea</taxon>
        <taxon>Aspidochirotacea</taxon>
        <taxon>Aspidochirotida</taxon>
        <taxon>Holothuriidae</taxon>
        <taxon>Holothuria</taxon>
    </lineage>
</organism>
<feature type="transmembrane region" description="Helical" evidence="7">
    <location>
        <begin position="396"/>
        <end position="415"/>
    </location>
</feature>
<feature type="transmembrane region" description="Helical" evidence="7">
    <location>
        <begin position="723"/>
        <end position="744"/>
    </location>
</feature>
<feature type="transmembrane region" description="Helical" evidence="7">
    <location>
        <begin position="854"/>
        <end position="877"/>
    </location>
</feature>
<dbReference type="Proteomes" id="UP001152320">
    <property type="component" value="Chromosome 11"/>
</dbReference>
<dbReference type="InterPro" id="IPR003392">
    <property type="entry name" value="PTHD_SSD"/>
</dbReference>
<dbReference type="PROSITE" id="PS50156">
    <property type="entry name" value="SSD"/>
    <property type="match status" value="1"/>
</dbReference>
<keyword evidence="3 7" id="KW-0812">Transmembrane</keyword>
<feature type="transmembrane region" description="Helical" evidence="7">
    <location>
        <begin position="356"/>
        <end position="376"/>
    </location>
</feature>
<feature type="transmembrane region" description="Helical" evidence="7">
    <location>
        <begin position="826"/>
        <end position="848"/>
    </location>
</feature>
<evidence type="ECO:0000256" key="6">
    <source>
        <dbReference type="ARBA" id="ARBA00023180"/>
    </source>
</evidence>
<protein>
    <submittedName>
        <fullName evidence="9">Patched domain-containing protein 3</fullName>
    </submittedName>
</protein>
<evidence type="ECO:0000256" key="5">
    <source>
        <dbReference type="ARBA" id="ARBA00023136"/>
    </source>
</evidence>
<feature type="transmembrane region" description="Helical" evidence="7">
    <location>
        <begin position="751"/>
        <end position="773"/>
    </location>
</feature>
<keyword evidence="4 7" id="KW-1133">Transmembrane helix</keyword>
<sequence length="930" mass="104409">MESTEKLQPSSSDSSYDTIESGNGRLKCSLSCSFVDNLLSKTFYHYGKFVARHKLIFLIGPLILLVVMTTGLLQIYVDDDIESLFTPLGSPSLEDKEYAMQAFPLGNSKEEFLPNRVLYTMLSKLQLIITAKDGGNVFRDSIVREVLELDNFVINYHSSSNSSENGFSDLCMKWNRKCIRNPVVDILRMRAAGINVSVTHPTFKVPHTNHEIIISSQMGDVELFPGTNKVASAKAIILHYYLSEEPIAEADLWEHEIEQLMIQRASSRDSLMTLVSCTSQSLPVEVKKATHSILPRFVATFCMLILFAVLSLMTNDWVVSKPVLGLLGVLSAGFAIVSSVGLLSYCHFYFNEIVSMMPFLVIGVGVDNMFIMVAAWRQLNLYLSVEERMGRTFSEAAVSITITNLTDTLAFVIGATTPLPGVRMFCAYSGVAMVFAYIYQVTFFAACMAYMGEREAKNIHCLTCQNVLPKRESPNSPYKIFCAGGVRKENEKFNLDAYFHHPFMKFFRDYYGPFITKPWVKAVTGILYLAMLSGSVLGCMNLTEGLRLQNLAPDYSPSWQFYTMYDIYHESFSPPLHVIFKGEIDYWNTSTFQAIENTTASFEESDFTFHPGSADSWVRAYHHFLHMRFGSIPPREQYIKILHEEFLTNPMFRHFSLDISFQIENGVVKGINASRIMFNTRGADSPVKEQVFVTELRRIASESSLDVIAFSPVFIFYDQHIGIIPYTFQTLFIAMLSMFMVALIMIPHPACAVWVTICTVSIDTAVLGYMSLWGVSLDVITMINILLCIGFSIDFSAHITYAFVIGISKDPNERIIWALRNLGMPILQGALSSIIAILPLSSATVYIFRAFFKTLFLVMLFGALHGLLFLPVALTILGKIIPSKESKGRNFFQSGIEDAKEPVEKKNSVSSYSFAGTNDTEVVELLVSTV</sequence>
<evidence type="ECO:0000256" key="2">
    <source>
        <dbReference type="ARBA" id="ARBA00005585"/>
    </source>
</evidence>